<evidence type="ECO:0000313" key="1">
    <source>
        <dbReference type="Proteomes" id="UP000887566"/>
    </source>
</evidence>
<evidence type="ECO:0000313" key="2">
    <source>
        <dbReference type="WBParaSite" id="PSAMB.scaffold9861size4565.g32799.t1"/>
    </source>
</evidence>
<reference evidence="2" key="1">
    <citation type="submission" date="2022-11" db="UniProtKB">
        <authorList>
            <consortium name="WormBaseParasite"/>
        </authorList>
    </citation>
    <scope>IDENTIFICATION</scope>
</reference>
<dbReference type="Proteomes" id="UP000887566">
    <property type="component" value="Unplaced"/>
</dbReference>
<accession>A0A914XR20</accession>
<dbReference type="AlphaFoldDB" id="A0A914XR20"/>
<dbReference type="WBParaSite" id="PSAMB.scaffold9861size4565.g32799.t1">
    <property type="protein sequence ID" value="PSAMB.scaffold9861size4565.g32799.t1"/>
    <property type="gene ID" value="PSAMB.scaffold9861size4565.g32799"/>
</dbReference>
<keyword evidence="1" id="KW-1185">Reference proteome</keyword>
<sequence>MPAVTREAFSDADALFNEITAPAMPWAMVCSIPTTDLTNRLERLRTFGCWLTKQMTAQAEAMGLMHVFKAEPSVVLPVVPGSLQGNEVAYSNLQLQHPDVIFVLHILPSKNSSEYNWMKSLSQRYGLVRQGVLLENADN</sequence>
<name>A0A914XR20_9BILA</name>
<protein>
    <submittedName>
        <fullName evidence="2">Uncharacterized protein</fullName>
    </submittedName>
</protein>
<proteinExistence type="predicted"/>
<organism evidence="1 2">
    <name type="scientific">Plectus sambesii</name>
    <dbReference type="NCBI Taxonomy" id="2011161"/>
    <lineage>
        <taxon>Eukaryota</taxon>
        <taxon>Metazoa</taxon>
        <taxon>Ecdysozoa</taxon>
        <taxon>Nematoda</taxon>
        <taxon>Chromadorea</taxon>
        <taxon>Plectida</taxon>
        <taxon>Plectina</taxon>
        <taxon>Plectoidea</taxon>
        <taxon>Plectidae</taxon>
        <taxon>Plectus</taxon>
    </lineage>
</organism>